<dbReference type="Pfam" id="PF14584">
    <property type="entry name" value="DUF4446"/>
    <property type="match status" value="1"/>
</dbReference>
<keyword evidence="1" id="KW-0175">Coiled coil</keyword>
<comment type="caution">
    <text evidence="3">The sequence shown here is derived from an EMBL/GenBank/DDBJ whole genome shotgun (WGS) entry which is preliminary data.</text>
</comment>
<feature type="coiled-coil region" evidence="1">
    <location>
        <begin position="53"/>
        <end position="87"/>
    </location>
</feature>
<protein>
    <recommendedName>
        <fullName evidence="5">DUF4446 domain-containing protein</fullName>
    </recommendedName>
</protein>
<evidence type="ECO:0000313" key="3">
    <source>
        <dbReference type="EMBL" id="ODP29448.1"/>
    </source>
</evidence>
<feature type="transmembrane region" description="Helical" evidence="2">
    <location>
        <begin position="12"/>
        <end position="35"/>
    </location>
</feature>
<dbReference type="RefSeq" id="WP_069326389.1">
    <property type="nucleotide sequence ID" value="NZ_MDER01000030.1"/>
</dbReference>
<dbReference type="PATRIC" id="fig|1886670.3.peg.951"/>
<dbReference type="AlphaFoldDB" id="A0A1E3L6Q5"/>
<keyword evidence="4" id="KW-1185">Reference proteome</keyword>
<dbReference type="EMBL" id="MDER01000030">
    <property type="protein sequence ID" value="ODP29448.1"/>
    <property type="molecule type" value="Genomic_DNA"/>
</dbReference>
<dbReference type="Proteomes" id="UP000094578">
    <property type="component" value="Unassembled WGS sequence"/>
</dbReference>
<reference evidence="3 4" key="1">
    <citation type="submission" date="2016-08" db="EMBL/GenBank/DDBJ databases">
        <title>Genome sequencing of Paenibacillus sp. TI45-13ar, isolated from Korean traditional nuruk.</title>
        <authorList>
            <person name="Kim S.-J."/>
        </authorList>
    </citation>
    <scope>NUCLEOTIDE SEQUENCE [LARGE SCALE GENOMIC DNA]</scope>
    <source>
        <strain evidence="3 4">TI45-13ar</strain>
    </source>
</reference>
<keyword evidence="2" id="KW-0472">Membrane</keyword>
<dbReference type="InterPro" id="IPR027981">
    <property type="entry name" value="DUF4446"/>
</dbReference>
<evidence type="ECO:0000256" key="2">
    <source>
        <dbReference type="SAM" id="Phobius"/>
    </source>
</evidence>
<accession>A0A1E3L6Q5</accession>
<keyword evidence="2" id="KW-0812">Transmembrane</keyword>
<name>A0A1E3L6Q5_9BACL</name>
<keyword evidence="2" id="KW-1133">Transmembrane helix</keyword>
<proteinExistence type="predicted"/>
<organism evidence="3 4">
    <name type="scientific">Paenibacillus nuruki</name>
    <dbReference type="NCBI Taxonomy" id="1886670"/>
    <lineage>
        <taxon>Bacteria</taxon>
        <taxon>Bacillati</taxon>
        <taxon>Bacillota</taxon>
        <taxon>Bacilli</taxon>
        <taxon>Bacillales</taxon>
        <taxon>Paenibacillaceae</taxon>
        <taxon>Paenibacillus</taxon>
    </lineage>
</organism>
<evidence type="ECO:0008006" key="5">
    <source>
        <dbReference type="Google" id="ProtNLM"/>
    </source>
</evidence>
<sequence>MAELNGLIAEQLYLFVGGIAIIMIIFLIIAIVQAVKLSKMRKRYNQMMAGSGVENLETLLLDLKLQMDSIEDDEQNKRDRFQAIENRLRQVPAHIGMKRYNAFSEHGSDLSFSLAILNDESDGVILTGLHNRDSSYMYAKPIVKSESTYNLSPEEKEAIQLAKSPASAKV</sequence>
<dbReference type="STRING" id="1886670.PTI45_00930"/>
<gene>
    <name evidence="3" type="ORF">PTI45_00930</name>
</gene>
<evidence type="ECO:0000256" key="1">
    <source>
        <dbReference type="SAM" id="Coils"/>
    </source>
</evidence>
<evidence type="ECO:0000313" key="4">
    <source>
        <dbReference type="Proteomes" id="UP000094578"/>
    </source>
</evidence>